<gene>
    <name evidence="2" type="ORF">EYS08_03560</name>
</gene>
<organism evidence="2 3">
    <name type="scientific">Pedobacter kyonggii</name>
    <dbReference type="NCBI Taxonomy" id="1926871"/>
    <lineage>
        <taxon>Bacteria</taxon>
        <taxon>Pseudomonadati</taxon>
        <taxon>Bacteroidota</taxon>
        <taxon>Sphingobacteriia</taxon>
        <taxon>Sphingobacteriales</taxon>
        <taxon>Sphingobacteriaceae</taxon>
        <taxon>Pedobacter</taxon>
    </lineage>
</organism>
<dbReference type="PROSITE" id="PS51257">
    <property type="entry name" value="PROKAR_LIPOPROTEIN"/>
    <property type="match status" value="1"/>
</dbReference>
<name>A0A4Q9HHH1_9SPHI</name>
<feature type="signal peptide" evidence="1">
    <location>
        <begin position="1"/>
        <end position="23"/>
    </location>
</feature>
<accession>A0A4Q9HHH1</accession>
<reference evidence="2 3" key="1">
    <citation type="submission" date="2019-02" db="EMBL/GenBank/DDBJ databases">
        <title>Pedobacter kyonggii whole genome sequence analysis.</title>
        <authorList>
            <person name="Dahal R.H."/>
        </authorList>
    </citation>
    <scope>NUCLEOTIDE SEQUENCE [LARGE SCALE GENOMIC DNA]</scope>
    <source>
        <strain evidence="2 3">K-4-11-1</strain>
    </source>
</reference>
<keyword evidence="3" id="KW-1185">Reference proteome</keyword>
<protein>
    <recommendedName>
        <fullName evidence="4">DUF4249 family protein</fullName>
    </recommendedName>
</protein>
<feature type="chain" id="PRO_5020851617" description="DUF4249 family protein" evidence="1">
    <location>
        <begin position="24"/>
        <end position="369"/>
    </location>
</feature>
<evidence type="ECO:0008006" key="4">
    <source>
        <dbReference type="Google" id="ProtNLM"/>
    </source>
</evidence>
<evidence type="ECO:0000313" key="2">
    <source>
        <dbReference type="EMBL" id="TBO44399.1"/>
    </source>
</evidence>
<dbReference type="RefSeq" id="WP_131028474.1">
    <property type="nucleotide sequence ID" value="NZ_SIXF01000002.1"/>
</dbReference>
<dbReference type="Proteomes" id="UP000291819">
    <property type="component" value="Unassembled WGS sequence"/>
</dbReference>
<evidence type="ECO:0000256" key="1">
    <source>
        <dbReference type="SAM" id="SignalP"/>
    </source>
</evidence>
<comment type="caution">
    <text evidence="2">The sequence shown here is derived from an EMBL/GenBank/DDBJ whole genome shotgun (WGS) entry which is preliminary data.</text>
</comment>
<sequence>MKLNTFTFLYIACLALFMTACKKQEPLIADATKVVKLQINGSTATEIEFLYNGKIILTQPANNAGFVQTVQLPITGQDDEIQIREKGSANVIATRKVKPSPYNQTLIYEGGKIYDRLVNLRIKGYATSGELEFVMDGKILGEGSMAIDQSYQIYLNEGDKKELQVRLKGETNVLAKRNIDATTDEQRLSFFFDGTSIFDQIPTLTPPKNPNNMSVTATFSSLYTAAGSVPMFTGQAEVDIVFFMTDGSDVVRPDPEIRITVPTDGKFVTFELPPLPNGLYYTYDIYKKGSTELPYKDFDLTGGNVALNEGRLGQMSFGSFMDPYYFKAGSSKLILLQDEAQGFNSFPPNYSDYFNVVWGRSQDLSEYFQ</sequence>
<evidence type="ECO:0000313" key="3">
    <source>
        <dbReference type="Proteomes" id="UP000291819"/>
    </source>
</evidence>
<dbReference type="AlphaFoldDB" id="A0A4Q9HHH1"/>
<keyword evidence="1" id="KW-0732">Signal</keyword>
<dbReference type="OrthoDB" id="680758at2"/>
<proteinExistence type="predicted"/>
<dbReference type="EMBL" id="SIXF01000002">
    <property type="protein sequence ID" value="TBO44399.1"/>
    <property type="molecule type" value="Genomic_DNA"/>
</dbReference>